<evidence type="ECO:0000256" key="1">
    <source>
        <dbReference type="SAM" id="Coils"/>
    </source>
</evidence>
<feature type="coiled-coil region" evidence="1">
    <location>
        <begin position="73"/>
        <end position="114"/>
    </location>
</feature>
<dbReference type="EMBL" id="OIVN01000069">
    <property type="protein sequence ID" value="SPC73693.1"/>
    <property type="molecule type" value="Genomic_DNA"/>
</dbReference>
<protein>
    <submittedName>
        <fullName evidence="3">Uncharacterized protein</fullName>
    </submittedName>
</protein>
<gene>
    <name evidence="3" type="ORF">FSB_LOCUS1575</name>
    <name evidence="4" type="ORF">FSB_LOCUS15850</name>
</gene>
<name>A0A2N9EG25_FAGSY</name>
<feature type="region of interest" description="Disordered" evidence="2">
    <location>
        <begin position="115"/>
        <end position="189"/>
    </location>
</feature>
<feature type="compositionally biased region" description="Acidic residues" evidence="2">
    <location>
        <begin position="150"/>
        <end position="172"/>
    </location>
</feature>
<sequence length="189" mass="20678">MVGLKPVTAQDTVLDTSNVEHFAKVAHALTVAACLPGDIQAWDEMSSDRIFRHISSGLVMAMVEVMESATTNYTALEQEHFKAIRNMKEAEEKAKNEAEQKAKMEAEVAQLQEKDGWKSALKKADVPSSSNMYIKSNTPIPYPKVGLKESDDEDEDDDDEAEEAEAEQEAQEVDPASPVIGNPPTPNGS</sequence>
<feature type="compositionally biased region" description="Polar residues" evidence="2">
    <location>
        <begin position="127"/>
        <end position="139"/>
    </location>
</feature>
<proteinExistence type="predicted"/>
<dbReference type="EMBL" id="OIVN01000961">
    <property type="protein sequence ID" value="SPC87968.1"/>
    <property type="molecule type" value="Genomic_DNA"/>
</dbReference>
<dbReference type="AlphaFoldDB" id="A0A2N9EG25"/>
<accession>A0A2N9EG25</accession>
<evidence type="ECO:0000313" key="4">
    <source>
        <dbReference type="EMBL" id="SPC87968.1"/>
    </source>
</evidence>
<organism evidence="3">
    <name type="scientific">Fagus sylvatica</name>
    <name type="common">Beechnut</name>
    <dbReference type="NCBI Taxonomy" id="28930"/>
    <lineage>
        <taxon>Eukaryota</taxon>
        <taxon>Viridiplantae</taxon>
        <taxon>Streptophyta</taxon>
        <taxon>Embryophyta</taxon>
        <taxon>Tracheophyta</taxon>
        <taxon>Spermatophyta</taxon>
        <taxon>Magnoliopsida</taxon>
        <taxon>eudicotyledons</taxon>
        <taxon>Gunneridae</taxon>
        <taxon>Pentapetalae</taxon>
        <taxon>rosids</taxon>
        <taxon>fabids</taxon>
        <taxon>Fagales</taxon>
        <taxon>Fagaceae</taxon>
        <taxon>Fagus</taxon>
    </lineage>
</organism>
<reference evidence="3" key="1">
    <citation type="submission" date="2018-02" db="EMBL/GenBank/DDBJ databases">
        <authorList>
            <person name="Cohen D.B."/>
            <person name="Kent A.D."/>
        </authorList>
    </citation>
    <scope>NUCLEOTIDE SEQUENCE</scope>
</reference>
<evidence type="ECO:0000313" key="3">
    <source>
        <dbReference type="EMBL" id="SPC73693.1"/>
    </source>
</evidence>
<feature type="compositionally biased region" description="Basic and acidic residues" evidence="2">
    <location>
        <begin position="115"/>
        <end position="125"/>
    </location>
</feature>
<evidence type="ECO:0000256" key="2">
    <source>
        <dbReference type="SAM" id="MobiDB-lite"/>
    </source>
</evidence>
<keyword evidence="1" id="KW-0175">Coiled coil</keyword>